<keyword evidence="2" id="KW-1185">Reference proteome</keyword>
<name>A0A4C1WCJ0_EUMVA</name>
<dbReference type="AlphaFoldDB" id="A0A4C1WCJ0"/>
<comment type="caution">
    <text evidence="1">The sequence shown here is derived from an EMBL/GenBank/DDBJ whole genome shotgun (WGS) entry which is preliminary data.</text>
</comment>
<proteinExistence type="predicted"/>
<dbReference type="Proteomes" id="UP000299102">
    <property type="component" value="Unassembled WGS sequence"/>
</dbReference>
<dbReference type="EMBL" id="BGZK01000537">
    <property type="protein sequence ID" value="GBP49108.1"/>
    <property type="molecule type" value="Genomic_DNA"/>
</dbReference>
<reference evidence="1 2" key="1">
    <citation type="journal article" date="2019" name="Commun. Biol.">
        <title>The bagworm genome reveals a unique fibroin gene that provides high tensile strength.</title>
        <authorList>
            <person name="Kono N."/>
            <person name="Nakamura H."/>
            <person name="Ohtoshi R."/>
            <person name="Tomita M."/>
            <person name="Numata K."/>
            <person name="Arakawa K."/>
        </authorList>
    </citation>
    <scope>NUCLEOTIDE SEQUENCE [LARGE SCALE GENOMIC DNA]</scope>
</reference>
<organism evidence="1 2">
    <name type="scientific">Eumeta variegata</name>
    <name type="common">Bagworm moth</name>
    <name type="synonym">Eumeta japonica</name>
    <dbReference type="NCBI Taxonomy" id="151549"/>
    <lineage>
        <taxon>Eukaryota</taxon>
        <taxon>Metazoa</taxon>
        <taxon>Ecdysozoa</taxon>
        <taxon>Arthropoda</taxon>
        <taxon>Hexapoda</taxon>
        <taxon>Insecta</taxon>
        <taxon>Pterygota</taxon>
        <taxon>Neoptera</taxon>
        <taxon>Endopterygota</taxon>
        <taxon>Lepidoptera</taxon>
        <taxon>Glossata</taxon>
        <taxon>Ditrysia</taxon>
        <taxon>Tineoidea</taxon>
        <taxon>Psychidae</taxon>
        <taxon>Oiketicinae</taxon>
        <taxon>Eumeta</taxon>
    </lineage>
</organism>
<evidence type="ECO:0000313" key="2">
    <source>
        <dbReference type="Proteomes" id="UP000299102"/>
    </source>
</evidence>
<sequence>MYTIYLPVSEYVFTTENPKQSNNGRYGALNQQNVAVRQAHRNKWSLSCKTAHIATLVLDHQKTGDSEWYVIICAPAVSSAWYKIDRSPEIGTFLDTTTTPHTSTRTLDFF</sequence>
<gene>
    <name evidence="1" type="ORF">EVAR_26817_1</name>
</gene>
<evidence type="ECO:0000313" key="1">
    <source>
        <dbReference type="EMBL" id="GBP49108.1"/>
    </source>
</evidence>
<protein>
    <submittedName>
        <fullName evidence="1">Uncharacterized protein</fullName>
    </submittedName>
</protein>
<accession>A0A4C1WCJ0</accession>